<dbReference type="EMBL" id="RAWK01000156">
    <property type="protein sequence ID" value="RKH61104.1"/>
    <property type="molecule type" value="Genomic_DNA"/>
</dbReference>
<evidence type="ECO:0000313" key="1">
    <source>
        <dbReference type="EMBL" id="RKH61104.1"/>
    </source>
</evidence>
<dbReference type="Proteomes" id="UP000267003">
    <property type="component" value="Unassembled WGS sequence"/>
</dbReference>
<dbReference type="RefSeq" id="WP_120557812.1">
    <property type="nucleotide sequence ID" value="NZ_RAWK01000156.1"/>
</dbReference>
<name>A0A3A8QD17_9BACT</name>
<dbReference type="AlphaFoldDB" id="A0A3A8QD17"/>
<reference evidence="2" key="1">
    <citation type="submission" date="2018-09" db="EMBL/GenBank/DDBJ databases">
        <authorList>
            <person name="Livingstone P.G."/>
            <person name="Whitworth D.E."/>
        </authorList>
    </citation>
    <scope>NUCLEOTIDE SEQUENCE [LARGE SCALE GENOMIC DNA]</scope>
    <source>
        <strain evidence="2">AB050A</strain>
    </source>
</reference>
<proteinExistence type="predicted"/>
<organism evidence="1 2">
    <name type="scientific">Corallococcus aberystwythensis</name>
    <dbReference type="NCBI Taxonomy" id="2316722"/>
    <lineage>
        <taxon>Bacteria</taxon>
        <taxon>Pseudomonadati</taxon>
        <taxon>Myxococcota</taxon>
        <taxon>Myxococcia</taxon>
        <taxon>Myxococcales</taxon>
        <taxon>Cystobacterineae</taxon>
        <taxon>Myxococcaceae</taxon>
        <taxon>Corallococcus</taxon>
    </lineage>
</organism>
<evidence type="ECO:0000313" key="2">
    <source>
        <dbReference type="Proteomes" id="UP000267003"/>
    </source>
</evidence>
<accession>A0A3A8QD17</accession>
<gene>
    <name evidence="1" type="ORF">D7W81_24490</name>
</gene>
<keyword evidence="2" id="KW-1185">Reference proteome</keyword>
<sequence length="79" mass="8138">MNLESLLASLVPDPEACRKKAEELRTAFPQATPEELAERLIRQAKVLLAAAGGGSGLVANPIAAAPLALACSRPFSASP</sequence>
<protein>
    <submittedName>
        <fullName evidence="1">Uncharacterized protein</fullName>
    </submittedName>
</protein>
<comment type="caution">
    <text evidence="1">The sequence shown here is derived from an EMBL/GenBank/DDBJ whole genome shotgun (WGS) entry which is preliminary data.</text>
</comment>